<evidence type="ECO:0000313" key="1">
    <source>
        <dbReference type="EMBL" id="AHC16510.1"/>
    </source>
</evidence>
<dbReference type="HOGENOM" id="CLU_3316715_0_0_12"/>
<organism evidence="1 2">
    <name type="scientific">Salinispira pacifica</name>
    <dbReference type="NCBI Taxonomy" id="1307761"/>
    <lineage>
        <taxon>Bacteria</taxon>
        <taxon>Pseudomonadati</taxon>
        <taxon>Spirochaetota</taxon>
        <taxon>Spirochaetia</taxon>
        <taxon>Spirochaetales</taxon>
        <taxon>Spirochaetaceae</taxon>
        <taxon>Salinispira</taxon>
    </lineage>
</organism>
<gene>
    <name evidence="1" type="ORF">L21SP2_3170</name>
</gene>
<proteinExistence type="predicted"/>
<dbReference type="Proteomes" id="UP000018680">
    <property type="component" value="Chromosome"/>
</dbReference>
<dbReference type="STRING" id="1307761.L21SP2_3170"/>
<evidence type="ECO:0000313" key="2">
    <source>
        <dbReference type="Proteomes" id="UP000018680"/>
    </source>
</evidence>
<reference evidence="1 2" key="1">
    <citation type="journal article" date="2015" name="Stand. Genomic Sci.">
        <title>Complete genome sequence and description of Salinispira pacifica gen. nov., sp. nov., a novel spirochaete isolated form a hypersaline microbial mat.</title>
        <authorList>
            <person name="Ben Hania W."/>
            <person name="Joseph M."/>
            <person name="Schumann P."/>
            <person name="Bunk B."/>
            <person name="Fiebig A."/>
            <person name="Sproer C."/>
            <person name="Klenk H.P."/>
            <person name="Fardeau M.L."/>
            <person name="Spring S."/>
        </authorList>
    </citation>
    <scope>NUCLEOTIDE SEQUENCE [LARGE SCALE GENOMIC DNA]</scope>
    <source>
        <strain evidence="1 2">L21-RPul-D2</strain>
    </source>
</reference>
<keyword evidence="2" id="KW-1185">Reference proteome</keyword>
<dbReference type="KEGG" id="slr:L21SP2_3170"/>
<dbReference type="EMBL" id="CP006939">
    <property type="protein sequence ID" value="AHC16510.1"/>
    <property type="molecule type" value="Genomic_DNA"/>
</dbReference>
<sequence>MPSGHLYQFLEILVPHGLCRSYRSPLKQRIPFYRSLMEV</sequence>
<accession>V5WLN6</accession>
<name>V5WLN6_9SPIO</name>
<dbReference type="AlphaFoldDB" id="V5WLN6"/>
<protein>
    <submittedName>
        <fullName evidence="1">Uncharacterized protein</fullName>
    </submittedName>
</protein>